<dbReference type="SUPFAM" id="SSF144232">
    <property type="entry name" value="HIT/MYND zinc finger-like"/>
    <property type="match status" value="1"/>
</dbReference>
<dbReference type="InterPro" id="IPR002893">
    <property type="entry name" value="Znf_MYND"/>
</dbReference>
<keyword evidence="2 4" id="KW-0863">Zinc-finger</keyword>
<comment type="caution">
    <text evidence="6">The sequence shown here is derived from an EMBL/GenBank/DDBJ whole genome shotgun (WGS) entry which is preliminary data.</text>
</comment>
<dbReference type="Gene3D" id="6.10.140.2220">
    <property type="match status" value="1"/>
</dbReference>
<keyword evidence="7" id="KW-1185">Reference proteome</keyword>
<proteinExistence type="predicted"/>
<dbReference type="EMBL" id="JARKIF010000050">
    <property type="protein sequence ID" value="KAJ7607333.1"/>
    <property type="molecule type" value="Genomic_DNA"/>
</dbReference>
<feature type="domain" description="MYND-type" evidence="5">
    <location>
        <begin position="151"/>
        <end position="187"/>
    </location>
</feature>
<evidence type="ECO:0000256" key="3">
    <source>
        <dbReference type="ARBA" id="ARBA00022833"/>
    </source>
</evidence>
<evidence type="ECO:0000259" key="5">
    <source>
        <dbReference type="PROSITE" id="PS50865"/>
    </source>
</evidence>
<gene>
    <name evidence="6" type="ORF">FB45DRAFT_948087</name>
</gene>
<dbReference type="Pfam" id="PF01753">
    <property type="entry name" value="zf-MYND"/>
    <property type="match status" value="1"/>
</dbReference>
<evidence type="ECO:0000313" key="6">
    <source>
        <dbReference type="EMBL" id="KAJ7607333.1"/>
    </source>
</evidence>
<evidence type="ECO:0000256" key="2">
    <source>
        <dbReference type="ARBA" id="ARBA00022771"/>
    </source>
</evidence>
<dbReference type="PROSITE" id="PS50865">
    <property type="entry name" value="ZF_MYND_2"/>
    <property type="match status" value="1"/>
</dbReference>
<protein>
    <recommendedName>
        <fullName evidence="5">MYND-type domain-containing protein</fullName>
    </recommendedName>
</protein>
<evidence type="ECO:0000256" key="4">
    <source>
        <dbReference type="PROSITE-ProRule" id="PRU00134"/>
    </source>
</evidence>
<dbReference type="AlphaFoldDB" id="A0AAD7FAH5"/>
<dbReference type="GO" id="GO:0008270">
    <property type="term" value="F:zinc ion binding"/>
    <property type="evidence" value="ECO:0007669"/>
    <property type="project" value="UniProtKB-KW"/>
</dbReference>
<evidence type="ECO:0000313" key="7">
    <source>
        <dbReference type="Proteomes" id="UP001221142"/>
    </source>
</evidence>
<evidence type="ECO:0000256" key="1">
    <source>
        <dbReference type="ARBA" id="ARBA00022723"/>
    </source>
</evidence>
<organism evidence="6 7">
    <name type="scientific">Roridomyces roridus</name>
    <dbReference type="NCBI Taxonomy" id="1738132"/>
    <lineage>
        <taxon>Eukaryota</taxon>
        <taxon>Fungi</taxon>
        <taxon>Dikarya</taxon>
        <taxon>Basidiomycota</taxon>
        <taxon>Agaricomycotina</taxon>
        <taxon>Agaricomycetes</taxon>
        <taxon>Agaricomycetidae</taxon>
        <taxon>Agaricales</taxon>
        <taxon>Marasmiineae</taxon>
        <taxon>Mycenaceae</taxon>
        <taxon>Roridomyces</taxon>
    </lineage>
</organism>
<keyword evidence="3" id="KW-0862">Zinc</keyword>
<name>A0AAD7FAH5_9AGAR</name>
<sequence length="203" mass="23123">MAMVNTAASSYTVGTKTRYTLNLDNVIIFPDNANIPVHPPDEDENWLIITELLSNPAPRPGGHGFLVKDQKGDRFPVIFNTPTAARDVKAYKTGRLVCLLNGSIRDFMPQRGFIVKDRKTAFMLPCNLATLRRLSLRLRGQSERGEFGQCCNVCKKRDALRSCRCKTRYCGLECQRADWSKGHSQECKILKALISWNRIDWWD</sequence>
<keyword evidence="1" id="KW-0479">Metal-binding</keyword>
<reference evidence="6" key="1">
    <citation type="submission" date="2023-03" db="EMBL/GenBank/DDBJ databases">
        <title>Massive genome expansion in bonnet fungi (Mycena s.s.) driven by repeated elements and novel gene families across ecological guilds.</title>
        <authorList>
            <consortium name="Lawrence Berkeley National Laboratory"/>
            <person name="Harder C.B."/>
            <person name="Miyauchi S."/>
            <person name="Viragh M."/>
            <person name="Kuo A."/>
            <person name="Thoen E."/>
            <person name="Andreopoulos B."/>
            <person name="Lu D."/>
            <person name="Skrede I."/>
            <person name="Drula E."/>
            <person name="Henrissat B."/>
            <person name="Morin E."/>
            <person name="Kohler A."/>
            <person name="Barry K."/>
            <person name="LaButti K."/>
            <person name="Morin E."/>
            <person name="Salamov A."/>
            <person name="Lipzen A."/>
            <person name="Mereny Z."/>
            <person name="Hegedus B."/>
            <person name="Baldrian P."/>
            <person name="Stursova M."/>
            <person name="Weitz H."/>
            <person name="Taylor A."/>
            <person name="Grigoriev I.V."/>
            <person name="Nagy L.G."/>
            <person name="Martin F."/>
            <person name="Kauserud H."/>
        </authorList>
    </citation>
    <scope>NUCLEOTIDE SEQUENCE</scope>
    <source>
        <strain evidence="6">9284</strain>
    </source>
</reference>
<dbReference type="Proteomes" id="UP001221142">
    <property type="component" value="Unassembled WGS sequence"/>
</dbReference>
<accession>A0AAD7FAH5</accession>